<sequence length="104" mass="12106">MPMFAKKFTKLQLKPRESRLSTAPKLTEEVDDFKRIELKLSNDKSLTFVNGVWINLKKNEDLDDVTKTLKKNQKLQEQNIMLNAKIEILLDLLTEAVCENESRV</sequence>
<keyword evidence="2" id="KW-1185">Reference proteome</keyword>
<protein>
    <submittedName>
        <fullName evidence="1">CLUMA_CG010740, isoform A</fullName>
    </submittedName>
</protein>
<dbReference type="Pfam" id="PF14645">
    <property type="entry name" value="Chibby"/>
    <property type="match status" value="1"/>
</dbReference>
<proteinExistence type="predicted"/>
<dbReference type="AlphaFoldDB" id="A0A1J1IAN0"/>
<name>A0A1J1IAN0_9DIPT</name>
<dbReference type="STRING" id="568069.A0A1J1IAN0"/>
<evidence type="ECO:0000313" key="1">
    <source>
        <dbReference type="EMBL" id="CRK97349.1"/>
    </source>
</evidence>
<dbReference type="OrthoDB" id="2145765at2759"/>
<accession>A0A1J1IAN0</accession>
<gene>
    <name evidence="1" type="primary">putative GK14229</name>
    <name evidence="1" type="ORF">CLUMA_CG010740</name>
</gene>
<evidence type="ECO:0000313" key="2">
    <source>
        <dbReference type="Proteomes" id="UP000183832"/>
    </source>
</evidence>
<organism evidence="1 2">
    <name type="scientific">Clunio marinus</name>
    <dbReference type="NCBI Taxonomy" id="568069"/>
    <lineage>
        <taxon>Eukaryota</taxon>
        <taxon>Metazoa</taxon>
        <taxon>Ecdysozoa</taxon>
        <taxon>Arthropoda</taxon>
        <taxon>Hexapoda</taxon>
        <taxon>Insecta</taxon>
        <taxon>Pterygota</taxon>
        <taxon>Neoptera</taxon>
        <taxon>Endopterygota</taxon>
        <taxon>Diptera</taxon>
        <taxon>Nematocera</taxon>
        <taxon>Chironomoidea</taxon>
        <taxon>Chironomidae</taxon>
        <taxon>Clunio</taxon>
    </lineage>
</organism>
<reference evidence="1 2" key="1">
    <citation type="submission" date="2015-04" db="EMBL/GenBank/DDBJ databases">
        <authorList>
            <person name="Syromyatnikov M.Y."/>
            <person name="Popov V.N."/>
        </authorList>
    </citation>
    <scope>NUCLEOTIDE SEQUENCE [LARGE SCALE GENOMIC DNA]</scope>
</reference>
<dbReference type="InterPro" id="IPR028118">
    <property type="entry name" value="Chibby_fam"/>
</dbReference>
<dbReference type="Proteomes" id="UP000183832">
    <property type="component" value="Unassembled WGS sequence"/>
</dbReference>
<dbReference type="EMBL" id="CVRI01000047">
    <property type="protein sequence ID" value="CRK97349.1"/>
    <property type="molecule type" value="Genomic_DNA"/>
</dbReference>